<evidence type="ECO:0000256" key="12">
    <source>
        <dbReference type="SAM" id="Phobius"/>
    </source>
</evidence>
<dbReference type="NCBIfam" id="NF006292">
    <property type="entry name" value="PRK08475.1"/>
    <property type="match status" value="1"/>
</dbReference>
<evidence type="ECO:0000313" key="13">
    <source>
        <dbReference type="EMBL" id="SFV56617.1"/>
    </source>
</evidence>
<dbReference type="AlphaFoldDB" id="A0A1W1BT10"/>
<dbReference type="EMBL" id="FPHB01000038">
    <property type="protein sequence ID" value="SFV56617.1"/>
    <property type="molecule type" value="Genomic_DNA"/>
</dbReference>
<feature type="transmembrane region" description="Helical" evidence="12">
    <location>
        <begin position="31"/>
        <end position="47"/>
    </location>
</feature>
<evidence type="ECO:0000256" key="10">
    <source>
        <dbReference type="ARBA" id="ARBA00025198"/>
    </source>
</evidence>
<dbReference type="PANTHER" id="PTHR33445:SF2">
    <property type="entry name" value="ATP SYNTHASE SUBUNIT B', CHLOROPLASTIC"/>
    <property type="match status" value="1"/>
</dbReference>
<evidence type="ECO:0000256" key="6">
    <source>
        <dbReference type="ARBA" id="ARBA00022781"/>
    </source>
</evidence>
<keyword evidence="7 12" id="KW-1133">Transmembrane helix</keyword>
<keyword evidence="3" id="KW-0813">Transport</keyword>
<gene>
    <name evidence="13" type="ORF">MNB_SM-7-419</name>
</gene>
<keyword evidence="8" id="KW-0406">Ion transport</keyword>
<accession>A0A1W1BT10</accession>
<reference evidence="13" key="1">
    <citation type="submission" date="2016-10" db="EMBL/GenBank/DDBJ databases">
        <authorList>
            <person name="de Groot N.N."/>
        </authorList>
    </citation>
    <scope>NUCLEOTIDE SEQUENCE</scope>
</reference>
<dbReference type="GO" id="GO:0015986">
    <property type="term" value="P:proton motive force-driven ATP synthesis"/>
    <property type="evidence" value="ECO:0007669"/>
    <property type="project" value="InterPro"/>
</dbReference>
<keyword evidence="6" id="KW-0375">Hydrogen ion transport</keyword>
<comment type="function">
    <text evidence="10">F(1)F(0) ATP synthase produces ATP from ADP in the presence of a proton or sodium gradient. F-type ATPases consist of two structural domains, F(1) containing the extramembraneous catalytic core and F(0) containing the membrane proton channel, linked together by a central stalk and a peripheral stalk. During catalysis, ATP synthesis in the catalytic domain of F(1) is coupled via a rotary mechanism of the central stalk subunits to proton translocation.</text>
</comment>
<dbReference type="InterPro" id="IPR002146">
    <property type="entry name" value="ATP_synth_b/b'su_bac/chlpt"/>
</dbReference>
<comment type="similarity">
    <text evidence="2">Belongs to the ATPase B chain family.</text>
</comment>
<dbReference type="CDD" id="cd06503">
    <property type="entry name" value="ATP-synt_Fo_b"/>
    <property type="match status" value="1"/>
</dbReference>
<dbReference type="PANTHER" id="PTHR33445">
    <property type="entry name" value="ATP SYNTHASE SUBUNIT B', CHLOROPLASTIC"/>
    <property type="match status" value="1"/>
</dbReference>
<organism evidence="13">
    <name type="scientific">hydrothermal vent metagenome</name>
    <dbReference type="NCBI Taxonomy" id="652676"/>
    <lineage>
        <taxon>unclassified sequences</taxon>
        <taxon>metagenomes</taxon>
        <taxon>ecological metagenomes</taxon>
    </lineage>
</organism>
<keyword evidence="4" id="KW-0138">CF(0)</keyword>
<dbReference type="GO" id="GO:0045259">
    <property type="term" value="C:proton-transporting ATP synthase complex"/>
    <property type="evidence" value="ECO:0007669"/>
    <property type="project" value="UniProtKB-KW"/>
</dbReference>
<dbReference type="HAMAP" id="MF_01398">
    <property type="entry name" value="ATP_synth_b_bprime"/>
    <property type="match status" value="1"/>
</dbReference>
<evidence type="ECO:0000256" key="5">
    <source>
        <dbReference type="ARBA" id="ARBA00022692"/>
    </source>
</evidence>
<feature type="coiled-coil region" evidence="11">
    <location>
        <begin position="65"/>
        <end position="92"/>
    </location>
</feature>
<sequence>MGKILISLFALSSLVFASATASSESTDIVQRTVNFVLFAGILWYLLAKPVKSFFANRSASIADELKSVQDKLNESVQKKKDALAKISEAEKLAMEIVEGAKKESEILNDTILKQCENDLTNIEKAHESKLELAQRRMVASVVEEVLHEVVKEGASELSKDAMVNVILKKVA</sequence>
<protein>
    <submittedName>
        <fullName evidence="13">ATP synthase F0 sector subunit b</fullName>
    </submittedName>
</protein>
<proteinExistence type="inferred from homology"/>
<evidence type="ECO:0000256" key="7">
    <source>
        <dbReference type="ARBA" id="ARBA00022989"/>
    </source>
</evidence>
<evidence type="ECO:0000256" key="2">
    <source>
        <dbReference type="ARBA" id="ARBA00005513"/>
    </source>
</evidence>
<keyword evidence="9 12" id="KW-0472">Membrane</keyword>
<keyword evidence="11" id="KW-0175">Coiled coil</keyword>
<evidence type="ECO:0000256" key="4">
    <source>
        <dbReference type="ARBA" id="ARBA00022547"/>
    </source>
</evidence>
<dbReference type="InterPro" id="IPR050059">
    <property type="entry name" value="ATP_synthase_B_chain"/>
</dbReference>
<name>A0A1W1BT10_9ZZZZ</name>
<evidence type="ECO:0000256" key="1">
    <source>
        <dbReference type="ARBA" id="ARBA00004167"/>
    </source>
</evidence>
<evidence type="ECO:0000256" key="11">
    <source>
        <dbReference type="SAM" id="Coils"/>
    </source>
</evidence>
<keyword evidence="5 12" id="KW-0812">Transmembrane</keyword>
<dbReference type="Pfam" id="PF00430">
    <property type="entry name" value="ATP-synt_B"/>
    <property type="match status" value="1"/>
</dbReference>
<evidence type="ECO:0000256" key="8">
    <source>
        <dbReference type="ARBA" id="ARBA00023065"/>
    </source>
</evidence>
<dbReference type="GO" id="GO:0046961">
    <property type="term" value="F:proton-transporting ATPase activity, rotational mechanism"/>
    <property type="evidence" value="ECO:0007669"/>
    <property type="project" value="TreeGrafter"/>
</dbReference>
<comment type="subcellular location">
    <subcellularLocation>
        <location evidence="1">Membrane</location>
        <topology evidence="1">Single-pass membrane protein</topology>
    </subcellularLocation>
</comment>
<evidence type="ECO:0000256" key="9">
    <source>
        <dbReference type="ARBA" id="ARBA00023136"/>
    </source>
</evidence>
<evidence type="ECO:0000256" key="3">
    <source>
        <dbReference type="ARBA" id="ARBA00022448"/>
    </source>
</evidence>